<sequence length="320" mass="35971">MTDIGIDPLDVLKCAHLPSDLFARNDYTLSAPDYFSLWRGLEIAGKNKQVPLLLAEHMSAEAFDPPIFASLCSPNFLVAMQRLSTYKPLIGPMRLDVQTLPEHLLLTVECYGNTEPLPNMLSLCEAIFFVRLAQIGTREAITPSHVILPELPKDITPYRAFFQCDITQGAQMSIQFNLTDALRPFLTSSGAMWDFFEDKLNRKLNELSATASTYQRVRAVLLETLPSGESHIEAIAKQLAMSKRTLQRKLANEQRSFQDVLLSVRTELAKHYLAKSQISLAEISFLLGFKESSSFNRAFHEWCGLTPGQFRQSHTSLATL</sequence>
<dbReference type="Proteomes" id="UP000016487">
    <property type="component" value="Unassembled WGS sequence"/>
</dbReference>
<dbReference type="Pfam" id="PF12625">
    <property type="entry name" value="Arabinose_bd"/>
    <property type="match status" value="1"/>
</dbReference>
<dbReference type="Pfam" id="PF12833">
    <property type="entry name" value="HTH_18"/>
    <property type="match status" value="1"/>
</dbReference>
<dbReference type="SMART" id="SM00342">
    <property type="entry name" value="HTH_ARAC"/>
    <property type="match status" value="1"/>
</dbReference>
<dbReference type="PROSITE" id="PS01124">
    <property type="entry name" value="HTH_ARAC_FAMILY_2"/>
    <property type="match status" value="1"/>
</dbReference>
<name>A0AAD4AF55_9GAMM</name>
<dbReference type="AlphaFoldDB" id="A0AAD4AF55"/>
<evidence type="ECO:0000259" key="4">
    <source>
        <dbReference type="PROSITE" id="PS01124"/>
    </source>
</evidence>
<dbReference type="SUPFAM" id="SSF46689">
    <property type="entry name" value="Homeodomain-like"/>
    <property type="match status" value="1"/>
</dbReference>
<dbReference type="InterPro" id="IPR009057">
    <property type="entry name" value="Homeodomain-like_sf"/>
</dbReference>
<comment type="caution">
    <text evidence="5">The sequence shown here is derived from an EMBL/GenBank/DDBJ whole genome shotgun (WGS) entry which is preliminary data.</text>
</comment>
<dbReference type="InterPro" id="IPR018060">
    <property type="entry name" value="HTH_AraC"/>
</dbReference>
<accession>A0AAD4AF55</accession>
<evidence type="ECO:0000256" key="2">
    <source>
        <dbReference type="ARBA" id="ARBA00023125"/>
    </source>
</evidence>
<protein>
    <recommendedName>
        <fullName evidence="4">HTH araC/xylS-type domain-containing protein</fullName>
    </recommendedName>
</protein>
<evidence type="ECO:0000313" key="5">
    <source>
        <dbReference type="EMBL" id="KAF7764829.1"/>
    </source>
</evidence>
<evidence type="ECO:0000256" key="1">
    <source>
        <dbReference type="ARBA" id="ARBA00023015"/>
    </source>
</evidence>
<dbReference type="GO" id="GO:0005829">
    <property type="term" value="C:cytosol"/>
    <property type="evidence" value="ECO:0007669"/>
    <property type="project" value="TreeGrafter"/>
</dbReference>
<dbReference type="GO" id="GO:0003700">
    <property type="term" value="F:DNA-binding transcription factor activity"/>
    <property type="evidence" value="ECO:0007669"/>
    <property type="project" value="InterPro"/>
</dbReference>
<gene>
    <name evidence="5" type="ORF">PCIT_b0913</name>
</gene>
<keyword evidence="2" id="KW-0238">DNA-binding</keyword>
<evidence type="ECO:0000313" key="6">
    <source>
        <dbReference type="Proteomes" id="UP000016487"/>
    </source>
</evidence>
<reference evidence="5" key="1">
    <citation type="journal article" date="2012" name="J. Bacteriol.">
        <title>Genome sequences of type strains of seven species of the marine bacterium Pseudoalteromonas.</title>
        <authorList>
            <person name="Xie B.B."/>
            <person name="Shu Y.L."/>
            <person name="Qin Q.L."/>
            <person name="Rong J.C."/>
            <person name="Zhang X.Y."/>
            <person name="Chen X.L."/>
            <person name="Shi M."/>
            <person name="He H.L."/>
            <person name="Zhou B.C."/>
            <person name="Zhang Y.Z."/>
        </authorList>
    </citation>
    <scope>NUCLEOTIDE SEQUENCE</scope>
    <source>
        <strain evidence="5">DSM 8771</strain>
    </source>
</reference>
<dbReference type="PANTHER" id="PTHR47894:SF1">
    <property type="entry name" value="HTH-TYPE TRANSCRIPTIONAL REGULATOR VQSM"/>
    <property type="match status" value="1"/>
</dbReference>
<reference evidence="5" key="2">
    <citation type="submission" date="2015-03" db="EMBL/GenBank/DDBJ databases">
        <title>Genome sequence of Pseudoalteromonas citrea.</title>
        <authorList>
            <person name="Xie B.-B."/>
            <person name="Rong J.-C."/>
            <person name="Qin Q.-L."/>
            <person name="Zhang Y.-Z."/>
        </authorList>
    </citation>
    <scope>NUCLEOTIDE SEQUENCE</scope>
    <source>
        <strain evidence="5">DSM 8771</strain>
    </source>
</reference>
<dbReference type="PANTHER" id="PTHR47894">
    <property type="entry name" value="HTH-TYPE TRANSCRIPTIONAL REGULATOR GADX"/>
    <property type="match status" value="1"/>
</dbReference>
<feature type="domain" description="HTH araC/xylS-type" evidence="4">
    <location>
        <begin position="215"/>
        <end position="313"/>
    </location>
</feature>
<dbReference type="InterPro" id="IPR032687">
    <property type="entry name" value="AraC-type_N"/>
</dbReference>
<keyword evidence="1" id="KW-0805">Transcription regulation</keyword>
<organism evidence="5 6">
    <name type="scientific">Pseudoalteromonas citrea</name>
    <dbReference type="NCBI Taxonomy" id="43655"/>
    <lineage>
        <taxon>Bacteria</taxon>
        <taxon>Pseudomonadati</taxon>
        <taxon>Pseudomonadota</taxon>
        <taxon>Gammaproteobacteria</taxon>
        <taxon>Alteromonadales</taxon>
        <taxon>Pseudoalteromonadaceae</taxon>
        <taxon>Pseudoalteromonas</taxon>
    </lineage>
</organism>
<proteinExistence type="predicted"/>
<dbReference type="GO" id="GO:0000976">
    <property type="term" value="F:transcription cis-regulatory region binding"/>
    <property type="evidence" value="ECO:0007669"/>
    <property type="project" value="TreeGrafter"/>
</dbReference>
<dbReference type="Gene3D" id="1.10.10.60">
    <property type="entry name" value="Homeodomain-like"/>
    <property type="match status" value="1"/>
</dbReference>
<dbReference type="EMBL" id="AHBZ03000027">
    <property type="protein sequence ID" value="KAF7764829.1"/>
    <property type="molecule type" value="Genomic_DNA"/>
</dbReference>
<keyword evidence="3" id="KW-0804">Transcription</keyword>
<evidence type="ECO:0000256" key="3">
    <source>
        <dbReference type="ARBA" id="ARBA00023163"/>
    </source>
</evidence>